<keyword evidence="2" id="KW-1185">Reference proteome</keyword>
<name>A0A4R1YJ13_9RHOB</name>
<organism evidence="1 2">
    <name type="scientific">Rhodovulum steppense</name>
    <dbReference type="NCBI Taxonomy" id="540251"/>
    <lineage>
        <taxon>Bacteria</taxon>
        <taxon>Pseudomonadati</taxon>
        <taxon>Pseudomonadota</taxon>
        <taxon>Alphaproteobacteria</taxon>
        <taxon>Rhodobacterales</taxon>
        <taxon>Paracoccaceae</taxon>
        <taxon>Rhodovulum</taxon>
    </lineage>
</organism>
<evidence type="ECO:0000313" key="2">
    <source>
        <dbReference type="Proteomes" id="UP000295277"/>
    </source>
</evidence>
<protein>
    <submittedName>
        <fullName evidence="1">Uncharacterized protein</fullName>
    </submittedName>
</protein>
<reference evidence="1 2" key="1">
    <citation type="submission" date="2019-03" db="EMBL/GenBank/DDBJ databases">
        <title>Genomic Encyclopedia of Type Strains, Phase IV (KMG-IV): sequencing the most valuable type-strain genomes for metagenomic binning, comparative biology and taxonomic classification.</title>
        <authorList>
            <person name="Goeker M."/>
        </authorList>
    </citation>
    <scope>NUCLEOTIDE SEQUENCE [LARGE SCALE GENOMIC DNA]</scope>
    <source>
        <strain evidence="1 2">DSM 21153</strain>
    </source>
</reference>
<sequence length="326" mass="34870">MTTSACGITVHGYGAETVARKTLNKENLAALGAEALADLLLEVTRGNRALQQRLRLELSARAGPMDIARDIRKRFAQLRRASGFISWQKQKAFARELSDLVDLITTRIAPDAPGEAFDLLWTFLQLAPNIHERTDDSNGVIGGVMDDAMAAIGDLAPRLDLDPEALADRVFEAMQDNGYGEFDGAIPALAEALGSSGLERLKTLARAAEVAPLTGADLARYDFVADEARRSSLALEGRNRTAAMILQDVADLQGDVDAYMARSSSVSSTIRSFSAALQRRRRPPSVMISISDISTCSGICLSLHGHAQVSGQKGGQFTAASPPACL</sequence>
<dbReference type="EMBL" id="SLVM01000034">
    <property type="protein sequence ID" value="TCM76394.1"/>
    <property type="molecule type" value="Genomic_DNA"/>
</dbReference>
<dbReference type="Pfam" id="PF21810">
    <property type="entry name" value="DUF6880"/>
    <property type="match status" value="1"/>
</dbReference>
<comment type="caution">
    <text evidence="1">The sequence shown here is derived from an EMBL/GenBank/DDBJ whole genome shotgun (WGS) entry which is preliminary data.</text>
</comment>
<accession>A0A4R1YJ13</accession>
<dbReference type="Proteomes" id="UP000295277">
    <property type="component" value="Unassembled WGS sequence"/>
</dbReference>
<dbReference type="InterPro" id="IPR049245">
    <property type="entry name" value="DUF6880"/>
</dbReference>
<gene>
    <name evidence="1" type="ORF">EV216_13422</name>
</gene>
<proteinExistence type="predicted"/>
<evidence type="ECO:0000313" key="1">
    <source>
        <dbReference type="EMBL" id="TCM76394.1"/>
    </source>
</evidence>
<dbReference type="AlphaFoldDB" id="A0A4R1YJ13"/>